<feature type="compositionally biased region" description="Basic residues" evidence="9">
    <location>
        <begin position="234"/>
        <end position="247"/>
    </location>
</feature>
<evidence type="ECO:0000256" key="1">
    <source>
        <dbReference type="ARBA" id="ARBA00004123"/>
    </source>
</evidence>
<dbReference type="EMBL" id="JBJQOH010000003">
    <property type="protein sequence ID" value="KAL3691428.1"/>
    <property type="molecule type" value="Genomic_DNA"/>
</dbReference>
<dbReference type="PANTHER" id="PTHR16196:SF0">
    <property type="entry name" value="PRE-MRNA-SPLICING FACTOR CWC25 HOMOLOG"/>
    <property type="match status" value="1"/>
</dbReference>
<feature type="compositionally biased region" description="Basic and acidic residues" evidence="9">
    <location>
        <begin position="193"/>
        <end position="210"/>
    </location>
</feature>
<evidence type="ECO:0000256" key="6">
    <source>
        <dbReference type="ARBA" id="ARBA00023187"/>
    </source>
</evidence>
<evidence type="ECO:0000256" key="3">
    <source>
        <dbReference type="ARBA" id="ARBA00022664"/>
    </source>
</evidence>
<dbReference type="InterPro" id="IPR019339">
    <property type="entry name" value="CIR_N_dom"/>
</dbReference>
<feature type="compositionally biased region" description="Basic and acidic residues" evidence="9">
    <location>
        <begin position="263"/>
        <end position="305"/>
    </location>
</feature>
<feature type="compositionally biased region" description="Basic and acidic residues" evidence="9">
    <location>
        <begin position="415"/>
        <end position="451"/>
    </location>
</feature>
<name>A0ABD3HIH8_9MARC</name>
<protein>
    <recommendedName>
        <fullName evidence="10">CBF1-interacting co-repressor CIR N-terminal domain-containing protein</fullName>
    </recommendedName>
</protein>
<comment type="similarity">
    <text evidence="2">Belongs to the CWC25 family.</text>
</comment>
<organism evidence="11 12">
    <name type="scientific">Riccia sorocarpa</name>
    <dbReference type="NCBI Taxonomy" id="122646"/>
    <lineage>
        <taxon>Eukaryota</taxon>
        <taxon>Viridiplantae</taxon>
        <taxon>Streptophyta</taxon>
        <taxon>Embryophyta</taxon>
        <taxon>Marchantiophyta</taxon>
        <taxon>Marchantiopsida</taxon>
        <taxon>Marchantiidae</taxon>
        <taxon>Marchantiales</taxon>
        <taxon>Ricciaceae</taxon>
        <taxon>Riccia</taxon>
    </lineage>
</organism>
<evidence type="ECO:0000256" key="8">
    <source>
        <dbReference type="SAM" id="Coils"/>
    </source>
</evidence>
<keyword evidence="12" id="KW-1185">Reference proteome</keyword>
<gene>
    <name evidence="11" type="ORF">R1sor_005079</name>
</gene>
<dbReference type="Proteomes" id="UP001633002">
    <property type="component" value="Unassembled WGS sequence"/>
</dbReference>
<dbReference type="GO" id="GO:0006397">
    <property type="term" value="P:mRNA processing"/>
    <property type="evidence" value="ECO:0007669"/>
    <property type="project" value="UniProtKB-KW"/>
</dbReference>
<comment type="caution">
    <text evidence="11">The sequence shown here is derived from an EMBL/GenBank/DDBJ whole genome shotgun (WGS) entry which is preliminary data.</text>
</comment>
<evidence type="ECO:0000256" key="4">
    <source>
        <dbReference type="ARBA" id="ARBA00022728"/>
    </source>
</evidence>
<evidence type="ECO:0000256" key="2">
    <source>
        <dbReference type="ARBA" id="ARBA00006695"/>
    </source>
</evidence>
<dbReference type="GO" id="GO:0005681">
    <property type="term" value="C:spliceosomal complex"/>
    <property type="evidence" value="ECO:0007669"/>
    <property type="project" value="UniProtKB-KW"/>
</dbReference>
<dbReference type="AlphaFoldDB" id="A0ABD3HIH8"/>
<proteinExistence type="inferred from homology"/>
<evidence type="ECO:0000256" key="7">
    <source>
        <dbReference type="ARBA" id="ARBA00023242"/>
    </source>
</evidence>
<dbReference type="InterPro" id="IPR051376">
    <property type="entry name" value="CWC25_splicing_factor"/>
</dbReference>
<reference evidence="11 12" key="1">
    <citation type="submission" date="2024-09" db="EMBL/GenBank/DDBJ databases">
        <title>Chromosome-scale assembly of Riccia sorocarpa.</title>
        <authorList>
            <person name="Paukszto L."/>
        </authorList>
    </citation>
    <scope>NUCLEOTIDE SEQUENCE [LARGE SCALE GENOMIC DNA]</scope>
    <source>
        <strain evidence="11">LP-2024</strain>
        <tissue evidence="11">Aerial parts of the thallus</tissue>
    </source>
</reference>
<evidence type="ECO:0000256" key="5">
    <source>
        <dbReference type="ARBA" id="ARBA00023054"/>
    </source>
</evidence>
<comment type="subcellular location">
    <subcellularLocation>
        <location evidence="1">Nucleus</location>
    </subcellularLocation>
</comment>
<evidence type="ECO:0000313" key="12">
    <source>
        <dbReference type="Proteomes" id="UP001633002"/>
    </source>
</evidence>
<feature type="region of interest" description="Disordered" evidence="9">
    <location>
        <begin position="104"/>
        <end position="148"/>
    </location>
</feature>
<accession>A0ABD3HIH8</accession>
<evidence type="ECO:0000259" key="10">
    <source>
        <dbReference type="SMART" id="SM01083"/>
    </source>
</evidence>
<feature type="compositionally biased region" description="Basic residues" evidence="9">
    <location>
        <begin position="211"/>
        <end position="225"/>
    </location>
</feature>
<dbReference type="SMART" id="SM01083">
    <property type="entry name" value="Cir_N"/>
    <property type="match status" value="1"/>
</dbReference>
<feature type="compositionally biased region" description="Basic and acidic residues" evidence="9">
    <location>
        <begin position="120"/>
        <end position="133"/>
    </location>
</feature>
<keyword evidence="4" id="KW-0747">Spliceosome</keyword>
<dbReference type="Pfam" id="PF10197">
    <property type="entry name" value="Cir_N"/>
    <property type="match status" value="1"/>
</dbReference>
<feature type="coiled-coil region" evidence="8">
    <location>
        <begin position="44"/>
        <end position="71"/>
    </location>
</feature>
<feature type="domain" description="CBF1-interacting co-repressor CIR N-terminal" evidence="10">
    <location>
        <begin position="32"/>
        <end position="68"/>
    </location>
</feature>
<dbReference type="PANTHER" id="PTHR16196">
    <property type="entry name" value="CELL CYCLE CONTROL PROTEIN CWF25"/>
    <property type="match status" value="1"/>
</dbReference>
<feature type="compositionally biased region" description="Basic and acidic residues" evidence="9">
    <location>
        <begin position="318"/>
        <end position="404"/>
    </location>
</feature>
<dbReference type="GO" id="GO:0008380">
    <property type="term" value="P:RNA splicing"/>
    <property type="evidence" value="ECO:0007669"/>
    <property type="project" value="UniProtKB-KW"/>
</dbReference>
<feature type="region of interest" description="Disordered" evidence="9">
    <location>
        <begin position="190"/>
        <end position="451"/>
    </location>
</feature>
<sequence length="451" mass="52489">MVHYFMSGTDVSILPHQECQLEMALKFLNKKGWHTGSLRNLENVWKAEQKHEAEQKKLEELKVQIHKEREAEELRQQYQAAGLVPKQDRLEFLYDSGAGPSVIIGGSKPADDYSSQRASTEAKTDSKPEKPGEKIAAQTPGALFSTENNNVSANDKWRKIHSDPLYLIKQQELAALERIRKNPVKMEMLANEVRQKMKAGKDKDEGEDGRHKKRKKDKSSKKRDRDHKEERSSREKKRSKSDKHRKSRDRDDSIASGSSEPETEARPAKRTDDGFGRRIDRDSVQPGKFDRETAPAKGNDIDERRPRRSHRDLSPSGNRDEDSRDRGGSLVDRSARENGADRVRENSGRDTRSEHYDRDGDRRSRRNETDTRSLREIERSHQSSKDSGRDARGRVTPDYDDRRSRYNGSARYQKTRYDERDTRDSRVYEKERDSRHYKEIERDDRRKRTGD</sequence>
<keyword evidence="6" id="KW-0508">mRNA splicing</keyword>
<keyword evidence="3" id="KW-0507">mRNA processing</keyword>
<keyword evidence="5 8" id="KW-0175">Coiled coil</keyword>
<dbReference type="Pfam" id="PF12542">
    <property type="entry name" value="CWC25"/>
    <property type="match status" value="1"/>
</dbReference>
<evidence type="ECO:0000313" key="11">
    <source>
        <dbReference type="EMBL" id="KAL3691428.1"/>
    </source>
</evidence>
<evidence type="ECO:0000256" key="9">
    <source>
        <dbReference type="SAM" id="MobiDB-lite"/>
    </source>
</evidence>
<dbReference type="InterPro" id="IPR022209">
    <property type="entry name" value="CWC25"/>
</dbReference>
<keyword evidence="7" id="KW-0539">Nucleus</keyword>